<keyword evidence="2" id="KW-0472">Membrane</keyword>
<evidence type="ECO:0000256" key="2">
    <source>
        <dbReference type="SAM" id="Phobius"/>
    </source>
</evidence>
<evidence type="ECO:0000256" key="1">
    <source>
        <dbReference type="SAM" id="MobiDB-lite"/>
    </source>
</evidence>
<feature type="transmembrane region" description="Helical" evidence="2">
    <location>
        <begin position="15"/>
        <end position="33"/>
    </location>
</feature>
<sequence>MEGGRGPRKSGGTGGFIPLVLLVGAGVGGVQLHRYWKEYQAAREYERDEEDEDAEQGKGSGLFSWFDSGKDKTKEEEVDSGNSSRLFLQELASKGDEQASKILDTEQDNADGSGGADGNAGDGPAFGSDEFRLDVSREGLIRTFTMMLDMKRLQESQEIERIRKLPISRRPLDYEESLRQFRQEKAELKERLKALQKRRF</sequence>
<dbReference type="InParanoid" id="A0A2R5G2Z2"/>
<dbReference type="Proteomes" id="UP000241890">
    <property type="component" value="Unassembled WGS sequence"/>
</dbReference>
<reference evidence="3 4" key="1">
    <citation type="submission" date="2017-12" db="EMBL/GenBank/DDBJ databases">
        <title>Sequencing, de novo assembly and annotation of complete genome of a new Thraustochytrid species, strain FCC1311.</title>
        <authorList>
            <person name="Sedici K."/>
            <person name="Godart F."/>
            <person name="Aiese Cigliano R."/>
            <person name="Sanseverino W."/>
            <person name="Barakat M."/>
            <person name="Ortet P."/>
            <person name="Marechal E."/>
            <person name="Cagnac O."/>
            <person name="Amato A."/>
        </authorList>
    </citation>
    <scope>NUCLEOTIDE SEQUENCE [LARGE SCALE GENOMIC DNA]</scope>
</reference>
<organism evidence="3 4">
    <name type="scientific">Hondaea fermentalgiana</name>
    <dbReference type="NCBI Taxonomy" id="2315210"/>
    <lineage>
        <taxon>Eukaryota</taxon>
        <taxon>Sar</taxon>
        <taxon>Stramenopiles</taxon>
        <taxon>Bigyra</taxon>
        <taxon>Labyrinthulomycetes</taxon>
        <taxon>Thraustochytrida</taxon>
        <taxon>Thraustochytriidae</taxon>
        <taxon>Hondaea</taxon>
    </lineage>
</organism>
<keyword evidence="2" id="KW-1133">Transmembrane helix</keyword>
<accession>A0A2R5G2Z2</accession>
<name>A0A2R5G2Z2_9STRA</name>
<proteinExistence type="predicted"/>
<keyword evidence="2" id="KW-0812">Transmembrane</keyword>
<gene>
    <name evidence="3" type="ORF">FCC1311_015902</name>
</gene>
<feature type="compositionally biased region" description="Gly residues" evidence="1">
    <location>
        <begin position="112"/>
        <end position="121"/>
    </location>
</feature>
<feature type="region of interest" description="Disordered" evidence="1">
    <location>
        <begin position="43"/>
        <end position="130"/>
    </location>
</feature>
<evidence type="ECO:0000313" key="3">
    <source>
        <dbReference type="EMBL" id="GBG25372.1"/>
    </source>
</evidence>
<evidence type="ECO:0008006" key="5">
    <source>
        <dbReference type="Google" id="ProtNLM"/>
    </source>
</evidence>
<keyword evidence="4" id="KW-1185">Reference proteome</keyword>
<evidence type="ECO:0000313" key="4">
    <source>
        <dbReference type="Proteomes" id="UP000241890"/>
    </source>
</evidence>
<protein>
    <recommendedName>
        <fullName evidence="5">Transmembrane protein</fullName>
    </recommendedName>
</protein>
<dbReference type="EMBL" id="BEYU01000012">
    <property type="protein sequence ID" value="GBG25372.1"/>
    <property type="molecule type" value="Genomic_DNA"/>
</dbReference>
<dbReference type="AlphaFoldDB" id="A0A2R5G2Z2"/>
<comment type="caution">
    <text evidence="3">The sequence shown here is derived from an EMBL/GenBank/DDBJ whole genome shotgun (WGS) entry which is preliminary data.</text>
</comment>